<dbReference type="InterPro" id="IPR044890">
    <property type="entry name" value="TMEM14_sf"/>
</dbReference>
<dbReference type="Gene3D" id="1.10.10.1740">
    <property type="entry name" value="Transmembrane protein 14-like"/>
    <property type="match status" value="1"/>
</dbReference>
<evidence type="ECO:0000256" key="3">
    <source>
        <dbReference type="ARBA" id="ARBA00022692"/>
    </source>
</evidence>
<dbReference type="GO" id="GO:0070453">
    <property type="term" value="P:regulation of heme biosynthetic process"/>
    <property type="evidence" value="ECO:0007669"/>
    <property type="project" value="TreeGrafter"/>
</dbReference>
<evidence type="ECO:0000313" key="7">
    <source>
        <dbReference type="EMBL" id="JAI15898.1"/>
    </source>
</evidence>
<feature type="transmembrane region" description="Helical" evidence="6">
    <location>
        <begin position="30"/>
        <end position="49"/>
    </location>
</feature>
<sequence>MSTDVVGYLYAATVAAGGIMGYVKAGSIPSLGAGLAFGAILGFGAHLTSQNPPKPLLQLGTSFVLAGVMGARFARSGKIMPAGAICIISCAALIRNLIVYRQNLPFLGR</sequence>
<feature type="transmembrane region" description="Helical" evidence="6">
    <location>
        <begin position="55"/>
        <end position="74"/>
    </location>
</feature>
<dbReference type="PANTHER" id="PTHR12668:SF43">
    <property type="entry name" value="TRANSMEMBRANE PROTEIN 14 HOMOLOG"/>
    <property type="match status" value="1"/>
</dbReference>
<evidence type="ECO:0000256" key="5">
    <source>
        <dbReference type="ARBA" id="ARBA00023136"/>
    </source>
</evidence>
<evidence type="ECO:0000256" key="1">
    <source>
        <dbReference type="ARBA" id="ARBA00004370"/>
    </source>
</evidence>
<dbReference type="InterPro" id="IPR005349">
    <property type="entry name" value="TMEM14"/>
</dbReference>
<evidence type="ECO:0000256" key="6">
    <source>
        <dbReference type="SAM" id="Phobius"/>
    </source>
</evidence>
<dbReference type="GO" id="GO:0031966">
    <property type="term" value="C:mitochondrial membrane"/>
    <property type="evidence" value="ECO:0007669"/>
    <property type="project" value="TreeGrafter"/>
</dbReference>
<dbReference type="PANTHER" id="PTHR12668">
    <property type="entry name" value="TRANSMEMBRANE PROTEIN 14, 15"/>
    <property type="match status" value="1"/>
</dbReference>
<comment type="subcellular location">
    <subcellularLocation>
        <location evidence="1">Membrane</location>
    </subcellularLocation>
</comment>
<name>A0A0K8TP04_TABBR</name>
<organism evidence="7">
    <name type="scientific">Tabanus bromius</name>
    <name type="common">Band-eyed brown horse fly</name>
    <dbReference type="NCBI Taxonomy" id="304241"/>
    <lineage>
        <taxon>Eukaryota</taxon>
        <taxon>Metazoa</taxon>
        <taxon>Ecdysozoa</taxon>
        <taxon>Arthropoda</taxon>
        <taxon>Hexapoda</taxon>
        <taxon>Insecta</taxon>
        <taxon>Pterygota</taxon>
        <taxon>Neoptera</taxon>
        <taxon>Endopterygota</taxon>
        <taxon>Diptera</taxon>
        <taxon>Brachycera</taxon>
        <taxon>Tabanomorpha</taxon>
        <taxon>Tabanoidea</taxon>
        <taxon>Tabanidae</taxon>
        <taxon>Tabanus</taxon>
    </lineage>
</organism>
<keyword evidence="3 6" id="KW-0812">Transmembrane</keyword>
<dbReference type="Pfam" id="PF03647">
    <property type="entry name" value="Tmemb_14"/>
    <property type="match status" value="1"/>
</dbReference>
<keyword evidence="5 6" id="KW-0472">Membrane</keyword>
<protein>
    <submittedName>
        <fullName evidence="7">Putative conserved plasma membrane protein</fullName>
    </submittedName>
</protein>
<feature type="transmembrane region" description="Helical" evidence="6">
    <location>
        <begin position="6"/>
        <end position="23"/>
    </location>
</feature>
<keyword evidence="4 6" id="KW-1133">Transmembrane helix</keyword>
<accession>A0A0K8TP04</accession>
<evidence type="ECO:0000256" key="4">
    <source>
        <dbReference type="ARBA" id="ARBA00022989"/>
    </source>
</evidence>
<proteinExistence type="evidence at transcript level"/>
<dbReference type="AlphaFoldDB" id="A0A0K8TP04"/>
<reference evidence="7" key="1">
    <citation type="journal article" date="2015" name="Insect Biochem. Mol. Biol.">
        <title>An insight into the sialome of the horse fly, Tabanus bromius.</title>
        <authorList>
            <person name="Ribeiro J.M."/>
            <person name="Kazimirova M."/>
            <person name="Takac P."/>
            <person name="Andersen J.F."/>
            <person name="Francischetti I.M."/>
        </authorList>
    </citation>
    <scope>NUCLEOTIDE SEQUENCE</scope>
</reference>
<evidence type="ECO:0000256" key="2">
    <source>
        <dbReference type="ARBA" id="ARBA00007590"/>
    </source>
</evidence>
<dbReference type="EMBL" id="GDAI01001705">
    <property type="protein sequence ID" value="JAI15898.1"/>
    <property type="molecule type" value="mRNA"/>
</dbReference>
<feature type="transmembrane region" description="Helical" evidence="6">
    <location>
        <begin position="81"/>
        <end position="100"/>
    </location>
</feature>
<comment type="similarity">
    <text evidence="2">Belongs to the TMEM14 family.</text>
</comment>